<gene>
    <name evidence="2" type="ORF">MIM_c06900</name>
</gene>
<protein>
    <submittedName>
        <fullName evidence="2">Putative SAM-dependent methyltransferase</fullName>
    </submittedName>
</protein>
<keyword evidence="1" id="KW-0175">Coiled coil</keyword>
<proteinExistence type="predicted"/>
<organism evidence="2 3">
    <name type="scientific">Advenella mimigardefordensis (strain DSM 17166 / LMG 22922 / DPN7)</name>
    <dbReference type="NCBI Taxonomy" id="1247726"/>
    <lineage>
        <taxon>Bacteria</taxon>
        <taxon>Pseudomonadati</taxon>
        <taxon>Pseudomonadota</taxon>
        <taxon>Betaproteobacteria</taxon>
        <taxon>Burkholderiales</taxon>
        <taxon>Alcaligenaceae</taxon>
    </lineage>
</organism>
<dbReference type="STRING" id="1247726.MIM_c06900"/>
<dbReference type="InterPro" id="IPR029063">
    <property type="entry name" value="SAM-dependent_MTases_sf"/>
</dbReference>
<evidence type="ECO:0000313" key="3">
    <source>
        <dbReference type="Proteomes" id="UP000019095"/>
    </source>
</evidence>
<dbReference type="Pfam" id="PF13489">
    <property type="entry name" value="Methyltransf_23"/>
    <property type="match status" value="1"/>
</dbReference>
<keyword evidence="2" id="KW-0808">Transferase</keyword>
<reference evidence="2 3" key="1">
    <citation type="journal article" date="2014" name="Microbiology">
        <title>Unravelling the complete genome sequence of Advenella mimigardefordensis strain DPN7T and novel insights in the catabolism of the xenobiotic polythioester precursor 3,3'-dithiodipropionate.</title>
        <authorList>
            <person name="Wubbeler J.H."/>
            <person name="Hiessl S."/>
            <person name="Schuldes J."/>
            <person name="Thurmer A."/>
            <person name="Daniel R."/>
            <person name="Steinbuchel A."/>
        </authorList>
    </citation>
    <scope>NUCLEOTIDE SEQUENCE [LARGE SCALE GENOMIC DNA]</scope>
    <source>
        <strain evidence="3">DSM 17166 / LMG 22922 / DPN7</strain>
    </source>
</reference>
<keyword evidence="3" id="KW-1185">Reference proteome</keyword>
<dbReference type="Gene3D" id="3.40.50.150">
    <property type="entry name" value="Vaccinia Virus protein VP39"/>
    <property type="match status" value="1"/>
</dbReference>
<dbReference type="eggNOG" id="COG2226">
    <property type="taxonomic scope" value="Bacteria"/>
</dbReference>
<feature type="coiled-coil region" evidence="1">
    <location>
        <begin position="277"/>
        <end position="304"/>
    </location>
</feature>
<dbReference type="PANTHER" id="PTHR43861">
    <property type="entry name" value="TRANS-ACONITATE 2-METHYLTRANSFERASE-RELATED"/>
    <property type="match status" value="1"/>
</dbReference>
<keyword evidence="2" id="KW-0489">Methyltransferase</keyword>
<name>W0P7V2_ADVMD</name>
<dbReference type="KEGG" id="amim:MIM_c06900"/>
<evidence type="ECO:0000313" key="2">
    <source>
        <dbReference type="EMBL" id="AHG62791.1"/>
    </source>
</evidence>
<dbReference type="EMBL" id="CP003915">
    <property type="protein sequence ID" value="AHG62791.1"/>
    <property type="molecule type" value="Genomic_DNA"/>
</dbReference>
<dbReference type="GO" id="GO:0008168">
    <property type="term" value="F:methyltransferase activity"/>
    <property type="evidence" value="ECO:0007669"/>
    <property type="project" value="UniProtKB-KW"/>
</dbReference>
<dbReference type="CDD" id="cd02440">
    <property type="entry name" value="AdoMet_MTases"/>
    <property type="match status" value="1"/>
</dbReference>
<dbReference type="RefSeq" id="WP_025371397.1">
    <property type="nucleotide sequence ID" value="NZ_CP003915.1"/>
</dbReference>
<dbReference type="GO" id="GO:0032259">
    <property type="term" value="P:methylation"/>
    <property type="evidence" value="ECO:0007669"/>
    <property type="project" value="UniProtKB-KW"/>
</dbReference>
<dbReference type="PATRIC" id="fig|1247726.3.peg.751"/>
<dbReference type="OrthoDB" id="9804312at2"/>
<accession>W0P7V2</accession>
<evidence type="ECO:0000256" key="1">
    <source>
        <dbReference type="SAM" id="Coils"/>
    </source>
</evidence>
<dbReference type="HOGENOM" id="CLU_030796_1_0_4"/>
<dbReference type="SUPFAM" id="SSF53335">
    <property type="entry name" value="S-adenosyl-L-methionine-dependent methyltransferases"/>
    <property type="match status" value="1"/>
</dbReference>
<dbReference type="Proteomes" id="UP000019095">
    <property type="component" value="Chromosome"/>
</dbReference>
<sequence>MTDQFYAQFEASFRGTREQIKNRLRVYLPFVLPLRDIHEPCSALDLGCGRGEWLELLSEFQIDAQGVDLDAGMLDYCRARHLSVVQEDLIGYLKRQPDQHFSVITAFHVVEHIHFDDLRTLVAEALRALKPGGLLVMETPNPENVYVGTTTFYMDPTHRTPIPPDLLAFTAKYEGFSRVKLLRLQEDPAMVAKEELVLLDVFKGVSPDYSIVAQKSASESEMQQTANAFSAEYGIGLDEIINRHDAQHALRQSQVDQRFASMQQDISSSTAAVDEISESLPEQLDALQRQLNALKAQMDSSMTQLQQSIQDIHSSTSWRITKPLRWAGHQGLLLRERGIKRRLIDFCKKVGKPTAGAAMVWFARHPVMKQRLIDLLKAIGLYATLKSLAFRLMAADGRQTTHSMTVPENIYNASTYLTPRGREIYRLLDEKITTRSDDEKVK</sequence>
<dbReference type="AlphaFoldDB" id="W0P7V2"/>